<organism evidence="2 3">
    <name type="scientific">Xenopus laevis</name>
    <name type="common">African clawed frog</name>
    <dbReference type="NCBI Taxonomy" id="8355"/>
    <lineage>
        <taxon>Eukaryota</taxon>
        <taxon>Metazoa</taxon>
        <taxon>Chordata</taxon>
        <taxon>Craniata</taxon>
        <taxon>Vertebrata</taxon>
        <taxon>Euteleostomi</taxon>
        <taxon>Amphibia</taxon>
        <taxon>Batrachia</taxon>
        <taxon>Anura</taxon>
        <taxon>Pipoidea</taxon>
        <taxon>Pipidae</taxon>
        <taxon>Xenopodinae</taxon>
        <taxon>Xenopus</taxon>
        <taxon>Xenopus</taxon>
    </lineage>
</organism>
<evidence type="ECO:0000313" key="2">
    <source>
        <dbReference type="EMBL" id="OCT94323.1"/>
    </source>
</evidence>
<feature type="coiled-coil region" evidence="1">
    <location>
        <begin position="139"/>
        <end position="166"/>
    </location>
</feature>
<accession>A0A974HXZ5</accession>
<dbReference type="OMA" id="CERFTEE"/>
<reference evidence="3" key="1">
    <citation type="journal article" date="2016" name="Nature">
        <title>Genome evolution in the allotetraploid frog Xenopus laevis.</title>
        <authorList>
            <person name="Session A.M."/>
            <person name="Uno Y."/>
            <person name="Kwon T."/>
            <person name="Chapman J.A."/>
            <person name="Toyoda A."/>
            <person name="Takahashi S."/>
            <person name="Fukui A."/>
            <person name="Hikosaka A."/>
            <person name="Suzuki A."/>
            <person name="Kondo M."/>
            <person name="van Heeringen S.J."/>
            <person name="Quigley I."/>
            <person name="Heinz S."/>
            <person name="Ogino H."/>
            <person name="Ochi H."/>
            <person name="Hellsten U."/>
            <person name="Lyons J.B."/>
            <person name="Simakov O."/>
            <person name="Putnam N."/>
            <person name="Stites J."/>
            <person name="Kuroki Y."/>
            <person name="Tanaka T."/>
            <person name="Michiue T."/>
            <person name="Watanabe M."/>
            <person name="Bogdanovic O."/>
            <person name="Lister R."/>
            <person name="Georgiou G."/>
            <person name="Paranjpe S.S."/>
            <person name="van Kruijsbergen I."/>
            <person name="Shu S."/>
            <person name="Carlson J."/>
            <person name="Kinoshita T."/>
            <person name="Ohta Y."/>
            <person name="Mawaribuchi S."/>
            <person name="Jenkins J."/>
            <person name="Grimwood J."/>
            <person name="Schmutz J."/>
            <person name="Mitros T."/>
            <person name="Mozaffari S.V."/>
            <person name="Suzuki Y."/>
            <person name="Haramoto Y."/>
            <person name="Yamamoto T.S."/>
            <person name="Takagi C."/>
            <person name="Heald R."/>
            <person name="Miller K."/>
            <person name="Haudenschild C."/>
            <person name="Kitzman J."/>
            <person name="Nakayama T."/>
            <person name="Izutsu Y."/>
            <person name="Robert J."/>
            <person name="Fortriede J."/>
            <person name="Burns K."/>
            <person name="Lotay V."/>
            <person name="Karimi K."/>
            <person name="Yasuoka Y."/>
            <person name="Dichmann D.S."/>
            <person name="Flajnik M.F."/>
            <person name="Houston D.W."/>
            <person name="Shendure J."/>
            <person name="DuPasquier L."/>
            <person name="Vize P.D."/>
            <person name="Zorn A.M."/>
            <person name="Ito M."/>
            <person name="Marcotte E.M."/>
            <person name="Wallingford J.B."/>
            <person name="Ito Y."/>
            <person name="Asashima M."/>
            <person name="Ueno N."/>
            <person name="Matsuda Y."/>
            <person name="Veenstra G.J."/>
            <person name="Fujiyama A."/>
            <person name="Harland R.M."/>
            <person name="Taira M."/>
            <person name="Rokhsar D.S."/>
        </authorList>
    </citation>
    <scope>NUCLEOTIDE SEQUENCE [LARGE SCALE GENOMIC DNA]</scope>
    <source>
        <strain evidence="3">J</strain>
    </source>
</reference>
<protein>
    <submittedName>
        <fullName evidence="2">Uncharacterized protein</fullName>
    </submittedName>
</protein>
<keyword evidence="1" id="KW-0175">Coiled coil</keyword>
<sequence>MEEDISFSKVTAENKSEGENCSHVITLQNAMSKYNKESYLKSHGVLKEAKVKVHPLSKRYFSDPENKNFTSDLLGGWIATTISPNKEQGDKKIINCAGSTEDTSLASSCTPGGAVVETSFFDLCSSSCINPVDLDGNIREEKIRRLRESKRQQEEHLEKIRRKLKK</sequence>
<gene>
    <name evidence="2" type="ORF">XELAEV_18011991mg</name>
</gene>
<proteinExistence type="predicted"/>
<evidence type="ECO:0000313" key="3">
    <source>
        <dbReference type="Proteomes" id="UP000694892"/>
    </source>
</evidence>
<dbReference type="EMBL" id="CM004468">
    <property type="protein sequence ID" value="OCT94323.1"/>
    <property type="molecule type" value="Genomic_DNA"/>
</dbReference>
<dbReference type="AlphaFoldDB" id="A0A974HXZ5"/>
<name>A0A974HXZ5_XENLA</name>
<dbReference type="Proteomes" id="UP000694892">
    <property type="component" value="Chromosome 2L"/>
</dbReference>
<evidence type="ECO:0000256" key="1">
    <source>
        <dbReference type="SAM" id="Coils"/>
    </source>
</evidence>